<gene>
    <name evidence="1" type="ORF">Aco03nite_103640</name>
</gene>
<protein>
    <submittedName>
        <fullName evidence="1">Uncharacterized protein</fullName>
    </submittedName>
</protein>
<dbReference type="Proteomes" id="UP000612282">
    <property type="component" value="Unassembled WGS sequence"/>
</dbReference>
<keyword evidence="2" id="KW-1185">Reference proteome</keyword>
<name>A0ABQ3XTY5_9ACTN</name>
<proteinExistence type="predicted"/>
<accession>A0ABQ3XTY5</accession>
<sequence>MSLLEEFRNFPSALTIYLAVQMWDAIRDDPLRPCDAASDFHERFIAWAHSGPEPDTSLAR</sequence>
<evidence type="ECO:0000313" key="1">
    <source>
        <dbReference type="EMBL" id="GID61960.1"/>
    </source>
</evidence>
<reference evidence="1 2" key="1">
    <citation type="submission" date="2021-01" db="EMBL/GenBank/DDBJ databases">
        <title>Whole genome shotgun sequence of Actinoplanes couchii NBRC 106145.</title>
        <authorList>
            <person name="Komaki H."/>
            <person name="Tamura T."/>
        </authorList>
    </citation>
    <scope>NUCLEOTIDE SEQUENCE [LARGE SCALE GENOMIC DNA]</scope>
    <source>
        <strain evidence="1 2">NBRC 106145</strain>
    </source>
</reference>
<evidence type="ECO:0000313" key="2">
    <source>
        <dbReference type="Proteomes" id="UP000612282"/>
    </source>
</evidence>
<organism evidence="1 2">
    <name type="scientific">Actinoplanes couchii</name>
    <dbReference type="NCBI Taxonomy" id="403638"/>
    <lineage>
        <taxon>Bacteria</taxon>
        <taxon>Bacillati</taxon>
        <taxon>Actinomycetota</taxon>
        <taxon>Actinomycetes</taxon>
        <taxon>Micromonosporales</taxon>
        <taxon>Micromonosporaceae</taxon>
        <taxon>Actinoplanes</taxon>
    </lineage>
</organism>
<dbReference type="EMBL" id="BOMG01000150">
    <property type="protein sequence ID" value="GID61960.1"/>
    <property type="molecule type" value="Genomic_DNA"/>
</dbReference>
<comment type="caution">
    <text evidence="1">The sequence shown here is derived from an EMBL/GenBank/DDBJ whole genome shotgun (WGS) entry which is preliminary data.</text>
</comment>